<dbReference type="InterPro" id="IPR050794">
    <property type="entry name" value="CPA2_transporter"/>
</dbReference>
<evidence type="ECO:0000256" key="1">
    <source>
        <dbReference type="ARBA" id="ARBA00004141"/>
    </source>
</evidence>
<evidence type="ECO:0000256" key="3">
    <source>
        <dbReference type="ARBA" id="ARBA00022692"/>
    </source>
</evidence>
<organism evidence="10 11">
    <name type="scientific">Leucosporidium creatinivorum</name>
    <dbReference type="NCBI Taxonomy" id="106004"/>
    <lineage>
        <taxon>Eukaryota</taxon>
        <taxon>Fungi</taxon>
        <taxon>Dikarya</taxon>
        <taxon>Basidiomycota</taxon>
        <taxon>Pucciniomycotina</taxon>
        <taxon>Microbotryomycetes</taxon>
        <taxon>Leucosporidiales</taxon>
        <taxon>Leucosporidium</taxon>
    </lineage>
</organism>
<dbReference type="FunCoup" id="A0A1Y2F9Y2">
    <property type="interactions" value="15"/>
</dbReference>
<keyword evidence="6 8" id="KW-0472">Membrane</keyword>
<feature type="transmembrane region" description="Helical" evidence="8">
    <location>
        <begin position="143"/>
        <end position="167"/>
    </location>
</feature>
<feature type="transmembrane region" description="Helical" evidence="8">
    <location>
        <begin position="332"/>
        <end position="353"/>
    </location>
</feature>
<dbReference type="InterPro" id="IPR006153">
    <property type="entry name" value="Cation/H_exchanger_TM"/>
</dbReference>
<dbReference type="Pfam" id="PF00999">
    <property type="entry name" value="Na_H_Exchanger"/>
    <property type="match status" value="1"/>
</dbReference>
<keyword evidence="11" id="KW-1185">Reference proteome</keyword>
<proteinExistence type="predicted"/>
<sequence>MSIVTWTATGTVGGVYSTAIAAATTTKAHSTSLLSGAGDPTKYNPENPLILVVIQLFIIIAFSRILHLGLAKLRQPRVLSEILAGILLGPTAMGRIPGFSHHIFPTESLPFLNLLATMGLVLFLFVIGLEVDFGLFRSNLRPSLAVSFAGMAVPFGLGCALSVGLYNEFIDKDIKFTNFMVFIATASSITAFPVLARILTELNLMHDSVGVIVLASGVANDVIGWILLALSVALSAASQGQVVVYILLCAVGWTLVLWFIFRPIFDWLGKVTGSYDGKGPTQSYVCAVLVLVLVSAWVMEEIGISSIFGGFVVGLILPGGLAAEITEKIEDLVLAIFIPLYFATSGLKTNLGLLNSGTIWAWVICIMVVAFCGKFFGCAIAAKSCGFSIRESGAVGSLMAAKGLIELVVLNIGLQAGIINTTVFSCYVLEALVLTFAATPLTLAFYPPHLRRSLEHVPDVTILTARPSRDEQPDVRSRFTIVLERFENLGPLFVFSRLVATPPSFSPASTATSLDGTLALEDQVASVERKMPQRQDPVAFDTLRLVELTDRTSAVMNASTESNTEENLRKDPLSTLYATFASLNGIQISSRSFSVVGQSSFADTVISKAESTDSDFVLVPWRLHTPGEESVVASYIPNPFEALFGKPSNEGHSSSYTSFLRDLYASSPCDVGVFLDRGSPPPLDALPGFHHLFLPFHGGSDDRACLELVTQLAKGNRGISVTVLVLTRAPEPTDEDKEADGEVMSKTESQAASTTKLKSIGGEDPATAIQFTLQGGAPLSPRGAGETIYPTQHDGIESDTADSLALEQARARAPPTITFLAISTVSPLRTSLLRALAIEKASQARFTWVVGRGRRDAASHRAEGLEILKQAERERKLGVCASAEVRRCLGEAGTAALISGVGSNLLVVQSRATGGRRGRGV</sequence>
<reference evidence="10 11" key="1">
    <citation type="submission" date="2016-07" db="EMBL/GenBank/DDBJ databases">
        <title>Pervasive Adenine N6-methylation of Active Genes in Fungi.</title>
        <authorList>
            <consortium name="DOE Joint Genome Institute"/>
            <person name="Mondo S.J."/>
            <person name="Dannebaum R.O."/>
            <person name="Kuo R.C."/>
            <person name="Labutti K."/>
            <person name="Haridas S."/>
            <person name="Kuo A."/>
            <person name="Salamov A."/>
            <person name="Ahrendt S.R."/>
            <person name="Lipzen A."/>
            <person name="Sullivan W."/>
            <person name="Andreopoulos W.B."/>
            <person name="Clum A."/>
            <person name="Lindquist E."/>
            <person name="Daum C."/>
            <person name="Ramamoorthy G.K."/>
            <person name="Gryganskyi A."/>
            <person name="Culley D."/>
            <person name="Magnuson J.K."/>
            <person name="James T.Y."/>
            <person name="O'Malley M.A."/>
            <person name="Stajich J.E."/>
            <person name="Spatafora J.W."/>
            <person name="Visel A."/>
            <person name="Grigoriev I.V."/>
        </authorList>
    </citation>
    <scope>NUCLEOTIDE SEQUENCE [LARGE SCALE GENOMIC DNA]</scope>
    <source>
        <strain evidence="10 11">62-1032</strain>
    </source>
</reference>
<evidence type="ECO:0000313" key="10">
    <source>
        <dbReference type="EMBL" id="ORY80730.1"/>
    </source>
</evidence>
<dbReference type="Proteomes" id="UP000193467">
    <property type="component" value="Unassembled WGS sequence"/>
</dbReference>
<dbReference type="InParanoid" id="A0A1Y2F9Y2"/>
<feature type="transmembrane region" description="Helical" evidence="8">
    <location>
        <begin position="304"/>
        <end position="325"/>
    </location>
</feature>
<feature type="transmembrane region" description="Helical" evidence="8">
    <location>
        <begin position="281"/>
        <end position="298"/>
    </location>
</feature>
<dbReference type="OrthoDB" id="2687058at2759"/>
<dbReference type="Gene3D" id="1.20.1530.20">
    <property type="match status" value="1"/>
</dbReference>
<dbReference type="GO" id="GO:0016020">
    <property type="term" value="C:membrane"/>
    <property type="evidence" value="ECO:0007669"/>
    <property type="project" value="UniProtKB-SubCell"/>
</dbReference>
<evidence type="ECO:0000313" key="11">
    <source>
        <dbReference type="Proteomes" id="UP000193467"/>
    </source>
</evidence>
<keyword evidence="5" id="KW-0406">Ion transport</keyword>
<evidence type="ECO:0000256" key="2">
    <source>
        <dbReference type="ARBA" id="ARBA00022448"/>
    </source>
</evidence>
<feature type="transmembrane region" description="Helical" evidence="8">
    <location>
        <begin position="78"/>
        <end position="99"/>
    </location>
</feature>
<feature type="transmembrane region" description="Helical" evidence="8">
    <location>
        <begin position="111"/>
        <end position="131"/>
    </location>
</feature>
<dbReference type="AlphaFoldDB" id="A0A1Y2F9Y2"/>
<feature type="domain" description="Cation/H+ exchanger transmembrane" evidence="9">
    <location>
        <begin position="59"/>
        <end position="436"/>
    </location>
</feature>
<feature type="region of interest" description="Disordered" evidence="7">
    <location>
        <begin position="775"/>
        <end position="796"/>
    </location>
</feature>
<feature type="transmembrane region" description="Helical" evidence="8">
    <location>
        <begin position="179"/>
        <end position="199"/>
    </location>
</feature>
<feature type="transmembrane region" description="Helical" evidence="8">
    <location>
        <begin position="242"/>
        <end position="261"/>
    </location>
</feature>
<keyword evidence="2" id="KW-0813">Transport</keyword>
<dbReference type="GO" id="GO:1902600">
    <property type="term" value="P:proton transmembrane transport"/>
    <property type="evidence" value="ECO:0007669"/>
    <property type="project" value="InterPro"/>
</dbReference>
<comment type="subcellular location">
    <subcellularLocation>
        <location evidence="1">Membrane</location>
        <topology evidence="1">Multi-pass membrane protein</topology>
    </subcellularLocation>
</comment>
<evidence type="ECO:0000256" key="6">
    <source>
        <dbReference type="ARBA" id="ARBA00023136"/>
    </source>
</evidence>
<evidence type="ECO:0000256" key="8">
    <source>
        <dbReference type="SAM" id="Phobius"/>
    </source>
</evidence>
<dbReference type="STRING" id="106004.A0A1Y2F9Y2"/>
<evidence type="ECO:0000259" key="9">
    <source>
        <dbReference type="Pfam" id="PF00999"/>
    </source>
</evidence>
<feature type="compositionally biased region" description="Polar residues" evidence="7">
    <location>
        <begin position="746"/>
        <end position="757"/>
    </location>
</feature>
<feature type="transmembrane region" description="Helical" evidence="8">
    <location>
        <begin position="49"/>
        <end position="66"/>
    </location>
</feature>
<feature type="compositionally biased region" description="Acidic residues" evidence="7">
    <location>
        <begin position="732"/>
        <end position="741"/>
    </location>
</feature>
<feature type="region of interest" description="Disordered" evidence="7">
    <location>
        <begin position="730"/>
        <end position="760"/>
    </location>
</feature>
<protein>
    <submittedName>
        <fullName evidence="10">Sodium/hydrogen exchanger family-domain-containing protein</fullName>
    </submittedName>
</protein>
<feature type="transmembrane region" description="Helical" evidence="8">
    <location>
        <begin position="359"/>
        <end position="382"/>
    </location>
</feature>
<comment type="caution">
    <text evidence="10">The sequence shown here is derived from an EMBL/GenBank/DDBJ whole genome shotgun (WGS) entry which is preliminary data.</text>
</comment>
<feature type="transmembrane region" description="Helical" evidence="8">
    <location>
        <begin position="422"/>
        <end position="446"/>
    </location>
</feature>
<keyword evidence="3 8" id="KW-0812">Transmembrane</keyword>
<evidence type="ECO:0000256" key="5">
    <source>
        <dbReference type="ARBA" id="ARBA00023065"/>
    </source>
</evidence>
<keyword evidence="4 8" id="KW-1133">Transmembrane helix</keyword>
<dbReference type="PANTHER" id="PTHR32468">
    <property type="entry name" value="CATION/H + ANTIPORTER"/>
    <property type="match status" value="1"/>
</dbReference>
<dbReference type="GO" id="GO:0015297">
    <property type="term" value="F:antiporter activity"/>
    <property type="evidence" value="ECO:0007669"/>
    <property type="project" value="InterPro"/>
</dbReference>
<feature type="transmembrane region" description="Helical" evidence="8">
    <location>
        <begin position="211"/>
        <end position="236"/>
    </location>
</feature>
<dbReference type="EMBL" id="MCGR01000024">
    <property type="protein sequence ID" value="ORY80730.1"/>
    <property type="molecule type" value="Genomic_DNA"/>
</dbReference>
<dbReference type="PANTHER" id="PTHR32468:SF0">
    <property type="entry name" value="K(+)_H(+) ANTIPORTER 1"/>
    <property type="match status" value="1"/>
</dbReference>
<evidence type="ECO:0000256" key="7">
    <source>
        <dbReference type="SAM" id="MobiDB-lite"/>
    </source>
</evidence>
<name>A0A1Y2F9Y2_9BASI</name>
<evidence type="ECO:0000256" key="4">
    <source>
        <dbReference type="ARBA" id="ARBA00022989"/>
    </source>
</evidence>
<gene>
    <name evidence="10" type="ORF">BCR35DRAFT_279084</name>
</gene>
<dbReference type="InterPro" id="IPR038770">
    <property type="entry name" value="Na+/solute_symporter_sf"/>
</dbReference>
<accession>A0A1Y2F9Y2</accession>